<dbReference type="GO" id="GO:0020037">
    <property type="term" value="F:heme binding"/>
    <property type="evidence" value="ECO:0007669"/>
    <property type="project" value="InterPro"/>
</dbReference>
<evidence type="ECO:0000256" key="11">
    <source>
        <dbReference type="PIRSR" id="PIRSR602401-1"/>
    </source>
</evidence>
<reference evidence="15" key="1">
    <citation type="submission" date="2025-08" db="UniProtKB">
        <authorList>
            <consortium name="RefSeq"/>
        </authorList>
    </citation>
    <scope>IDENTIFICATION</scope>
</reference>
<dbReference type="GO" id="GO:0016705">
    <property type="term" value="F:oxidoreductase activity, acting on paired donors, with incorporation or reduction of molecular oxygen"/>
    <property type="evidence" value="ECO:0007669"/>
    <property type="project" value="InterPro"/>
</dbReference>
<dbReference type="InterPro" id="IPR002401">
    <property type="entry name" value="Cyt_P450_E_grp-I"/>
</dbReference>
<dbReference type="PRINTS" id="PR00385">
    <property type="entry name" value="P450"/>
</dbReference>
<dbReference type="PANTHER" id="PTHR47947">
    <property type="entry name" value="CYTOCHROME P450 82C3-RELATED"/>
    <property type="match status" value="1"/>
</dbReference>
<dbReference type="FunFam" id="1.10.630.10:FF:000023">
    <property type="entry name" value="Cytochrome P450 family protein"/>
    <property type="match status" value="1"/>
</dbReference>
<organism evidence="14 15">
    <name type="scientific">Prunus avium</name>
    <name type="common">Cherry</name>
    <name type="synonym">Cerasus avium</name>
    <dbReference type="NCBI Taxonomy" id="42229"/>
    <lineage>
        <taxon>Eukaryota</taxon>
        <taxon>Viridiplantae</taxon>
        <taxon>Streptophyta</taxon>
        <taxon>Embryophyta</taxon>
        <taxon>Tracheophyta</taxon>
        <taxon>Spermatophyta</taxon>
        <taxon>Magnoliopsida</taxon>
        <taxon>eudicotyledons</taxon>
        <taxon>Gunneridae</taxon>
        <taxon>Pentapetalae</taxon>
        <taxon>rosids</taxon>
        <taxon>fabids</taxon>
        <taxon>Rosales</taxon>
        <taxon>Rosaceae</taxon>
        <taxon>Amygdaloideae</taxon>
        <taxon>Amygdaleae</taxon>
        <taxon>Prunus</taxon>
    </lineage>
</organism>
<keyword evidence="14" id="KW-1185">Reference proteome</keyword>
<evidence type="ECO:0000256" key="7">
    <source>
        <dbReference type="ARBA" id="ARBA00023002"/>
    </source>
</evidence>
<feature type="transmembrane region" description="Helical" evidence="13">
    <location>
        <begin position="6"/>
        <end position="23"/>
    </location>
</feature>
<dbReference type="InterPro" id="IPR001128">
    <property type="entry name" value="Cyt_P450"/>
</dbReference>
<evidence type="ECO:0000256" key="5">
    <source>
        <dbReference type="ARBA" id="ARBA00022723"/>
    </source>
</evidence>
<keyword evidence="9 12" id="KW-0503">Monooxygenase</keyword>
<evidence type="ECO:0000256" key="6">
    <source>
        <dbReference type="ARBA" id="ARBA00022989"/>
    </source>
</evidence>
<evidence type="ECO:0000256" key="2">
    <source>
        <dbReference type="ARBA" id="ARBA00010617"/>
    </source>
</evidence>
<comment type="subcellular location">
    <subcellularLocation>
        <location evidence="1">Membrane</location>
        <topology evidence="1">Single-pass membrane protein</topology>
    </subcellularLocation>
</comment>
<keyword evidence="8 11" id="KW-0408">Iron</keyword>
<comment type="cofactor">
    <cofactor evidence="11">
        <name>heme</name>
        <dbReference type="ChEBI" id="CHEBI:30413"/>
    </cofactor>
</comment>
<keyword evidence="3 11" id="KW-0349">Heme</keyword>
<dbReference type="PRINTS" id="PR00463">
    <property type="entry name" value="EP450I"/>
</dbReference>
<dbReference type="Gramene" id="Pav_sc0002230.1_g060.1.br:mrna">
    <property type="protein sequence ID" value="Pav_sc0002230.1_g060.1.br:mrna"/>
    <property type="gene ID" value="Pav_sc0002230.1_g060.1.br"/>
</dbReference>
<dbReference type="Pfam" id="PF00067">
    <property type="entry name" value="p450"/>
    <property type="match status" value="1"/>
</dbReference>
<dbReference type="PANTHER" id="PTHR47947:SF62">
    <property type="entry name" value="CYTOCHROME P450, FAMILY 81, SUBFAMILY D, POLYPEPTIDE 5"/>
    <property type="match status" value="1"/>
</dbReference>
<accession>A0A6P5TX69</accession>
<evidence type="ECO:0000313" key="14">
    <source>
        <dbReference type="Proteomes" id="UP000515124"/>
    </source>
</evidence>
<keyword evidence="6 13" id="KW-1133">Transmembrane helix</keyword>
<dbReference type="SMR" id="A0A6P5TX69"/>
<feature type="binding site" description="axial binding residue" evidence="11">
    <location>
        <position position="432"/>
    </location>
    <ligand>
        <name>heme</name>
        <dbReference type="ChEBI" id="CHEBI:30413"/>
    </ligand>
    <ligandPart>
        <name>Fe</name>
        <dbReference type="ChEBI" id="CHEBI:18248"/>
    </ligandPart>
</feature>
<protein>
    <submittedName>
        <fullName evidence="15">Isoflavone 3'-hydroxylase-like</fullName>
    </submittedName>
</protein>
<evidence type="ECO:0000256" key="13">
    <source>
        <dbReference type="SAM" id="Phobius"/>
    </source>
</evidence>
<proteinExistence type="inferred from homology"/>
<evidence type="ECO:0000256" key="10">
    <source>
        <dbReference type="ARBA" id="ARBA00023136"/>
    </source>
</evidence>
<keyword evidence="7 12" id="KW-0560">Oxidoreductase</keyword>
<dbReference type="PROSITE" id="PS00086">
    <property type="entry name" value="CYTOCHROME_P450"/>
    <property type="match status" value="1"/>
</dbReference>
<evidence type="ECO:0000313" key="15">
    <source>
        <dbReference type="RefSeq" id="XP_021831640.1"/>
    </source>
</evidence>
<dbReference type="InterPro" id="IPR036396">
    <property type="entry name" value="Cyt_P450_sf"/>
</dbReference>
<dbReference type="SUPFAM" id="SSF48264">
    <property type="entry name" value="Cytochrome P450"/>
    <property type="match status" value="1"/>
</dbReference>
<dbReference type="Proteomes" id="UP000515124">
    <property type="component" value="Unplaced"/>
</dbReference>
<dbReference type="KEGG" id="pavi:110771618"/>
<dbReference type="InterPro" id="IPR050651">
    <property type="entry name" value="Plant_Cytochrome_P450_Monoox"/>
</dbReference>
<evidence type="ECO:0000256" key="3">
    <source>
        <dbReference type="ARBA" id="ARBA00022617"/>
    </source>
</evidence>
<evidence type="ECO:0000256" key="8">
    <source>
        <dbReference type="ARBA" id="ARBA00023004"/>
    </source>
</evidence>
<dbReference type="GO" id="GO:0016020">
    <property type="term" value="C:membrane"/>
    <property type="evidence" value="ECO:0007669"/>
    <property type="project" value="UniProtKB-SubCell"/>
</dbReference>
<dbReference type="InterPro" id="IPR017972">
    <property type="entry name" value="Cyt_P450_CS"/>
</dbReference>
<dbReference type="CDD" id="cd20653">
    <property type="entry name" value="CYP81"/>
    <property type="match status" value="1"/>
</dbReference>
<dbReference type="GO" id="GO:0005506">
    <property type="term" value="F:iron ion binding"/>
    <property type="evidence" value="ECO:0007669"/>
    <property type="project" value="InterPro"/>
</dbReference>
<comment type="similarity">
    <text evidence="2 12">Belongs to the cytochrome P450 family.</text>
</comment>
<evidence type="ECO:0000256" key="12">
    <source>
        <dbReference type="RuleBase" id="RU000461"/>
    </source>
</evidence>
<evidence type="ECO:0000256" key="1">
    <source>
        <dbReference type="ARBA" id="ARBA00004167"/>
    </source>
</evidence>
<dbReference type="GeneID" id="110771618"/>
<dbReference type="RefSeq" id="XP_021831640.1">
    <property type="nucleotide sequence ID" value="XM_021975948.1"/>
</dbReference>
<name>A0A6P5TX69_PRUAV</name>
<dbReference type="GO" id="GO:0004497">
    <property type="term" value="F:monooxygenase activity"/>
    <property type="evidence" value="ECO:0007669"/>
    <property type="project" value="UniProtKB-KW"/>
</dbReference>
<keyword evidence="4 13" id="KW-0812">Transmembrane</keyword>
<evidence type="ECO:0000256" key="9">
    <source>
        <dbReference type="ARBA" id="ARBA00023033"/>
    </source>
</evidence>
<dbReference type="Gene3D" id="1.10.630.10">
    <property type="entry name" value="Cytochrome P450"/>
    <property type="match status" value="1"/>
</dbReference>
<dbReference type="AlphaFoldDB" id="A0A6P5TX69"/>
<evidence type="ECO:0000256" key="4">
    <source>
        <dbReference type="ARBA" id="ARBA00022692"/>
    </source>
</evidence>
<gene>
    <name evidence="15" type="primary">LOC110771618</name>
</gene>
<sequence length="494" mass="56057">MEDIFFYTSLTLIFILFTFKFLVQPNRLRYKKNFPPSPLSLPILGHLHLLKTPVHRTFHRLSHKYGPVFSLWFGSRRVVIVSSPSAVEECFTKNDIVLANRPPLLMGKHLGYNYTTIGASPYGDHWRNVRRIGATEIFSSARLNTSSNIRKDEVKHLLLKLSKNARDGFAKVEELTFNIIMTMVAGKRYCCDDVSVDKEQAKQFRQIMSDVFFYGGAANPADFLPILNWVGRGGYEKKVKTLAKRTDEFLQALIDEHKSKGKNGTTMIDHLLSLQESRPEYYTNQIIKGLILVMLLAGTDTSKVTLEWAMSNLLNHPHALKKARDELDDQLGQENLVDEPDISKLPYLQNVISETFRLCPTAPLLIPHFSSDDCTIAGFDVPRDTIVLVNAWSIHRDPELWDDAESFTPERFESSEDFSHKPMPFGLGRRACPAASMAQRVVGLTLGSLIQCFEWERVSEKTIDMAEGKGISMPKVIPLEAMCKARPIMNKFLS</sequence>
<keyword evidence="10 13" id="KW-0472">Membrane</keyword>
<keyword evidence="5 11" id="KW-0479">Metal-binding</keyword>